<keyword evidence="2" id="KW-0812">Transmembrane</keyword>
<reference evidence="3" key="1">
    <citation type="submission" date="2014-02" db="EMBL/GenBank/DDBJ databases">
        <authorList>
            <person name="Genoscope - CEA"/>
        </authorList>
    </citation>
    <scope>NUCLEOTIDE SEQUENCE</scope>
    <source>
        <strain evidence="3">LS3</strain>
    </source>
</reference>
<dbReference type="GO" id="GO:0005640">
    <property type="term" value="C:nuclear outer membrane"/>
    <property type="evidence" value="ECO:0007669"/>
    <property type="project" value="TreeGrafter"/>
</dbReference>
<feature type="compositionally biased region" description="Low complexity" evidence="1">
    <location>
        <begin position="270"/>
        <end position="282"/>
    </location>
</feature>
<reference evidence="3" key="2">
    <citation type="submission" date="2014-06" db="EMBL/GenBank/DDBJ databases">
        <title>The complete genome of Blastobotrys (Arxula) adeninivorans LS3 - a yeast of biotechnological interest.</title>
        <authorList>
            <person name="Kunze G."/>
            <person name="Gaillardin C."/>
            <person name="Czernicka M."/>
            <person name="Durrens P."/>
            <person name="Martin T."/>
            <person name="Boer E."/>
            <person name="Gabaldon T."/>
            <person name="Cruz J."/>
            <person name="Talla E."/>
            <person name="Marck C."/>
            <person name="Goffeau A."/>
            <person name="Barbe V."/>
            <person name="Baret P."/>
            <person name="Baronian K."/>
            <person name="Beier S."/>
            <person name="Bleykasten C."/>
            <person name="Bode R."/>
            <person name="Casaregola S."/>
            <person name="Despons L."/>
            <person name="Fairhead C."/>
            <person name="Giersberg M."/>
            <person name="Gierski P."/>
            <person name="Hahnel U."/>
            <person name="Hartmann A."/>
            <person name="Jankowska D."/>
            <person name="Jubin C."/>
            <person name="Jung P."/>
            <person name="Lafontaine I."/>
            <person name="Leh-Louis V."/>
            <person name="Lemaire M."/>
            <person name="Marcet-Houben M."/>
            <person name="Mascher M."/>
            <person name="Morel G."/>
            <person name="Richard G.-F."/>
            <person name="Riechen J."/>
            <person name="Sacerdot C."/>
            <person name="Sarkar A."/>
            <person name="Savel G."/>
            <person name="Schacherer J."/>
            <person name="Sherman D."/>
            <person name="Straub M.-L."/>
            <person name="Stein N."/>
            <person name="Thierry A."/>
            <person name="Trautwein-Schult A."/>
            <person name="Westhof E."/>
            <person name="Worch S."/>
            <person name="Dujon B."/>
            <person name="Souciet J.-L."/>
            <person name="Wincker P."/>
            <person name="Scholz U."/>
            <person name="Neuveglise N."/>
        </authorList>
    </citation>
    <scope>NUCLEOTIDE SEQUENCE</scope>
    <source>
        <strain evidence="3">LS3</strain>
    </source>
</reference>
<feature type="compositionally biased region" description="Polar residues" evidence="1">
    <location>
        <begin position="296"/>
        <end position="311"/>
    </location>
</feature>
<dbReference type="GO" id="GO:0070762">
    <property type="term" value="C:nuclear pore transmembrane ring"/>
    <property type="evidence" value="ECO:0007669"/>
    <property type="project" value="TreeGrafter"/>
</dbReference>
<feature type="region of interest" description="Disordered" evidence="1">
    <location>
        <begin position="1"/>
        <end position="109"/>
    </location>
</feature>
<proteinExistence type="predicted"/>
<feature type="compositionally biased region" description="Low complexity" evidence="1">
    <location>
        <begin position="312"/>
        <end position="330"/>
    </location>
</feature>
<dbReference type="Pfam" id="PF08058">
    <property type="entry name" value="NPCC"/>
    <property type="match status" value="1"/>
</dbReference>
<dbReference type="PANTHER" id="PTHR28003:SF1">
    <property type="entry name" value="NUCLEOPORIN POM34"/>
    <property type="match status" value="1"/>
</dbReference>
<dbReference type="GO" id="GO:0006606">
    <property type="term" value="P:protein import into nucleus"/>
    <property type="evidence" value="ECO:0007669"/>
    <property type="project" value="TreeGrafter"/>
</dbReference>
<feature type="transmembrane region" description="Helical" evidence="2">
    <location>
        <begin position="124"/>
        <end position="145"/>
    </location>
</feature>
<dbReference type="PANTHER" id="PTHR28003">
    <property type="entry name" value="NUCLEOPORIN POM34"/>
    <property type="match status" value="1"/>
</dbReference>
<evidence type="ECO:0000313" key="3">
    <source>
        <dbReference type="EMBL" id="CDP35120.1"/>
    </source>
</evidence>
<dbReference type="EMBL" id="HG937693">
    <property type="protein sequence ID" value="CDP35120.1"/>
    <property type="molecule type" value="Genomic_DNA"/>
</dbReference>
<feature type="compositionally biased region" description="Polar residues" evidence="1">
    <location>
        <begin position="28"/>
        <end position="65"/>
    </location>
</feature>
<evidence type="ECO:0000256" key="2">
    <source>
        <dbReference type="SAM" id="Phobius"/>
    </source>
</evidence>
<sequence length="350" mass="37166">MPFDKSPFAKALYESGTPKKQKAVAPNSPHTPLTNGSNSQSIKTASWSSPRTPTQKITGAPSTPGSADAGLRSSLSPGPSSLRPSSPSLPNAYKPTGSKEAPTGSWEHPSLRDIRRRTVNKELALRKAIINGSIIVAMYILSHLVPRNNSIVKSLIDDLSSVVSKLKLVWTAVMLICAVNVVLSLFKVIQPPERFDDLPLTPSQRKLLGLPQSPHASPTAAPSPPKYAKSSPQARVSPRPSPLSKSSSFSSSPLRPVGSPRIGSPRLDSARAQQTQQAQQAQDTPTKLPKLPIAPSSVNGTNNSSPNATLQSVASQASGGNSSSTYSPSGRFMYLAESPNNRRSSLGRRF</sequence>
<feature type="region of interest" description="Disordered" evidence="1">
    <location>
        <begin position="200"/>
        <end position="350"/>
    </location>
</feature>
<dbReference type="InterPro" id="IPR012578">
    <property type="entry name" value="Nucl_pore_cmplx"/>
</dbReference>
<feature type="transmembrane region" description="Helical" evidence="2">
    <location>
        <begin position="168"/>
        <end position="186"/>
    </location>
</feature>
<protein>
    <submittedName>
        <fullName evidence="3">ARAD1C28028p</fullName>
    </submittedName>
</protein>
<gene>
    <name evidence="3" type="ORF">GNLVRS02_ARAD1C28028g</name>
</gene>
<dbReference type="GO" id="GO:0030474">
    <property type="term" value="P:spindle pole body duplication"/>
    <property type="evidence" value="ECO:0007669"/>
    <property type="project" value="TreeGrafter"/>
</dbReference>
<organism evidence="3">
    <name type="scientific">Blastobotrys adeninivorans</name>
    <name type="common">Yeast</name>
    <name type="synonym">Arxula adeninivorans</name>
    <dbReference type="NCBI Taxonomy" id="409370"/>
    <lineage>
        <taxon>Eukaryota</taxon>
        <taxon>Fungi</taxon>
        <taxon>Dikarya</taxon>
        <taxon>Ascomycota</taxon>
        <taxon>Saccharomycotina</taxon>
        <taxon>Dipodascomycetes</taxon>
        <taxon>Dipodascales</taxon>
        <taxon>Trichomonascaceae</taxon>
        <taxon>Blastobotrys</taxon>
    </lineage>
</organism>
<evidence type="ECO:0000256" key="1">
    <source>
        <dbReference type="SAM" id="MobiDB-lite"/>
    </source>
</evidence>
<feature type="compositionally biased region" description="Low complexity" evidence="1">
    <location>
        <begin position="70"/>
        <end position="90"/>
    </location>
</feature>
<name>A0A060T1Z7_BLAAD</name>
<dbReference type="AlphaFoldDB" id="A0A060T1Z7"/>
<feature type="compositionally biased region" description="Low complexity" evidence="1">
    <location>
        <begin position="211"/>
        <end position="256"/>
    </location>
</feature>
<accession>A0A060T1Z7</accession>
<keyword evidence="2" id="KW-1133">Transmembrane helix</keyword>
<keyword evidence="2" id="KW-0472">Membrane</keyword>